<evidence type="ECO:0000256" key="2">
    <source>
        <dbReference type="ARBA" id="ARBA00022729"/>
    </source>
</evidence>
<dbReference type="Gene3D" id="2.10.25.10">
    <property type="entry name" value="Laminin"/>
    <property type="match status" value="3"/>
</dbReference>
<name>A0ABN8RPI2_9CNID</name>
<dbReference type="PROSITE" id="PS01187">
    <property type="entry name" value="EGF_CA"/>
    <property type="match status" value="1"/>
</dbReference>
<evidence type="ECO:0000259" key="6">
    <source>
        <dbReference type="PROSITE" id="PS50026"/>
    </source>
</evidence>
<organism evidence="8 9">
    <name type="scientific">Porites lobata</name>
    <dbReference type="NCBI Taxonomy" id="104759"/>
    <lineage>
        <taxon>Eukaryota</taxon>
        <taxon>Metazoa</taxon>
        <taxon>Cnidaria</taxon>
        <taxon>Anthozoa</taxon>
        <taxon>Hexacorallia</taxon>
        <taxon>Scleractinia</taxon>
        <taxon>Fungiina</taxon>
        <taxon>Poritidae</taxon>
        <taxon>Porites</taxon>
    </lineage>
</organism>
<dbReference type="InterPro" id="IPR024731">
    <property type="entry name" value="NELL2-like_EGF"/>
</dbReference>
<proteinExistence type="predicted"/>
<dbReference type="Pfam" id="PF12947">
    <property type="entry name" value="EGF_3"/>
    <property type="match status" value="2"/>
</dbReference>
<evidence type="ECO:0000259" key="7">
    <source>
        <dbReference type="PROSITE" id="PS50948"/>
    </source>
</evidence>
<dbReference type="InterPro" id="IPR018097">
    <property type="entry name" value="EGF_Ca-bd_CS"/>
</dbReference>
<keyword evidence="3" id="KW-0677">Repeat</keyword>
<dbReference type="InterPro" id="IPR000152">
    <property type="entry name" value="EGF-type_Asp/Asn_hydroxyl_site"/>
</dbReference>
<dbReference type="InterPro" id="IPR003609">
    <property type="entry name" value="Pan_app"/>
</dbReference>
<dbReference type="SUPFAM" id="SSF57414">
    <property type="entry name" value="Hairpin loop containing domain-like"/>
    <property type="match status" value="1"/>
</dbReference>
<dbReference type="PANTHER" id="PTHR24039">
    <property type="entry name" value="FIBRILLIN-RELATED"/>
    <property type="match status" value="1"/>
</dbReference>
<feature type="domain" description="EGF-like" evidence="6">
    <location>
        <begin position="87"/>
        <end position="124"/>
    </location>
</feature>
<evidence type="ECO:0000256" key="4">
    <source>
        <dbReference type="ARBA" id="ARBA00023157"/>
    </source>
</evidence>
<comment type="caution">
    <text evidence="5">Lacks conserved residue(s) required for the propagation of feature annotation.</text>
</comment>
<accession>A0ABN8RPI2</accession>
<evidence type="ECO:0000313" key="9">
    <source>
        <dbReference type="Proteomes" id="UP001159405"/>
    </source>
</evidence>
<dbReference type="PROSITE" id="PS01186">
    <property type="entry name" value="EGF_2"/>
    <property type="match status" value="2"/>
</dbReference>
<dbReference type="SUPFAM" id="SSF57196">
    <property type="entry name" value="EGF/Laminin"/>
    <property type="match status" value="3"/>
</dbReference>
<evidence type="ECO:0000313" key="8">
    <source>
        <dbReference type="EMBL" id="CAH3181267.1"/>
    </source>
</evidence>
<keyword evidence="1 5" id="KW-0245">EGF-like domain</keyword>
<dbReference type="PROSITE" id="PS00010">
    <property type="entry name" value="ASX_HYDROXYL"/>
    <property type="match status" value="2"/>
</dbReference>
<reference evidence="8 9" key="1">
    <citation type="submission" date="2022-05" db="EMBL/GenBank/DDBJ databases">
        <authorList>
            <consortium name="Genoscope - CEA"/>
            <person name="William W."/>
        </authorList>
    </citation>
    <scope>NUCLEOTIDE SEQUENCE [LARGE SCALE GENOMIC DNA]</scope>
</reference>
<comment type="caution">
    <text evidence="8">The sequence shown here is derived from an EMBL/GenBank/DDBJ whole genome shotgun (WGS) entry which is preliminary data.</text>
</comment>
<dbReference type="PROSITE" id="PS50026">
    <property type="entry name" value="EGF_3"/>
    <property type="match status" value="3"/>
</dbReference>
<feature type="non-terminal residue" evidence="8">
    <location>
        <position position="1"/>
    </location>
</feature>
<dbReference type="InterPro" id="IPR000742">
    <property type="entry name" value="EGF"/>
</dbReference>
<evidence type="ECO:0000256" key="1">
    <source>
        <dbReference type="ARBA" id="ARBA00022536"/>
    </source>
</evidence>
<keyword evidence="9" id="KW-1185">Reference proteome</keyword>
<dbReference type="SMART" id="SM00181">
    <property type="entry name" value="EGF"/>
    <property type="match status" value="3"/>
</dbReference>
<sequence>GPCRELAFPSFLFFADKRLMNHTIKTLKVRDLDECELRCYYEHNCVSLNFENKMVGNGKYSCELNNSTHGEHDKDFVEAPNFLYRGTNNPCGSSPCQNNGTCQSGFTKKGYHCLCCGWTGARCQDDIDECDEKSHKCSRNANCTNTKGSYRCKCKTGFHGDGYKCTDINECQEKRCGTKATCNNTEGSFRCTCNFGYYGDGYKCTAFNNQPTYGNNTLSRKDRSWSKHKGDWWIGTYENRSSPSEPFGGKQTDAPQGSLTSPSFQITGKLLTFLIGSGCDKSFPDLRAELIIGGEVVRKKTAKACDEAMKEQSWNVTDYAGKNAQLRLVDNSSGDWGHINFDHLQACHKLISDPDS</sequence>
<dbReference type="InterPro" id="IPR001881">
    <property type="entry name" value="EGF-like_Ca-bd_dom"/>
</dbReference>
<dbReference type="EMBL" id="CALNXK010000292">
    <property type="protein sequence ID" value="CAH3181267.1"/>
    <property type="molecule type" value="Genomic_DNA"/>
</dbReference>
<dbReference type="PROSITE" id="PS50948">
    <property type="entry name" value="PAN"/>
    <property type="match status" value="1"/>
</dbReference>
<gene>
    <name evidence="8" type="ORF">PLOB_00024525</name>
</gene>
<dbReference type="CDD" id="cd00054">
    <property type="entry name" value="EGF_CA"/>
    <property type="match status" value="2"/>
</dbReference>
<evidence type="ECO:0000256" key="3">
    <source>
        <dbReference type="ARBA" id="ARBA00022737"/>
    </source>
</evidence>
<feature type="domain" description="EGF-like" evidence="6">
    <location>
        <begin position="167"/>
        <end position="205"/>
    </location>
</feature>
<dbReference type="Proteomes" id="UP001159405">
    <property type="component" value="Unassembled WGS sequence"/>
</dbReference>
<protein>
    <submittedName>
        <fullName evidence="8">Uncharacterized protein</fullName>
    </submittedName>
</protein>
<feature type="domain" description="Apple" evidence="7">
    <location>
        <begin position="3"/>
        <end position="88"/>
    </location>
</feature>
<feature type="disulfide bond" evidence="5">
    <location>
        <begin position="96"/>
        <end position="113"/>
    </location>
</feature>
<keyword evidence="2" id="KW-0732">Signal</keyword>
<keyword evidence="4 5" id="KW-1015">Disulfide bond</keyword>
<dbReference type="SMART" id="SM00179">
    <property type="entry name" value="EGF_CA"/>
    <property type="match status" value="2"/>
</dbReference>
<feature type="domain" description="EGF-like" evidence="6">
    <location>
        <begin position="126"/>
        <end position="166"/>
    </location>
</feature>
<evidence type="ECO:0000256" key="5">
    <source>
        <dbReference type="PROSITE-ProRule" id="PRU00076"/>
    </source>
</evidence>